<dbReference type="GO" id="GO:0097552">
    <property type="term" value="P:mitochondrial double-strand break repair via homologous recombination"/>
    <property type="evidence" value="ECO:0007669"/>
    <property type="project" value="TreeGrafter"/>
</dbReference>
<dbReference type="SMART" id="SM01347">
    <property type="entry name" value="Mre11_DNA_bind"/>
    <property type="match status" value="1"/>
</dbReference>
<comment type="function">
    <text evidence="17">Core component of the MRN complex, which plays a central role in double-strand break (DSB) repair, DNA recombination, maintenance of telomere integrity and meiosis. The MRN complex is involved in the repair of DNA double-strand breaks (DSBs) via homologous recombination (HR), an error-free mechanism which primarily occurs during S and G2 phases. The complex (1) mediates the end resection of damaged DNA, which generates proper single-stranded DNA, a key initial steps in HR, and is (2) required for the recruitment of other repair factors and efficient activation of ATM and ATR upon DNA damage. Within the MRN complex, MRE11 possesses both single-strand endonuclease activity and double-strand-specific 3'-5' exonuclease activity. MRE11 first endonucleolytically cleaves the 5' strand at DNA DSB ends to prevent non-homologous end joining (NHEJ) and licence HR. It then generates a single-stranded DNA gap via 3' to 5' exonucleolytic degradation, which is required for single-strand invasion and recombination.</text>
</comment>
<dbReference type="GO" id="GO:0030870">
    <property type="term" value="C:Mre11 complex"/>
    <property type="evidence" value="ECO:0007669"/>
    <property type="project" value="UniProtKB-UniRule"/>
</dbReference>
<dbReference type="Gene3D" id="3.30.110.110">
    <property type="entry name" value="Mre11, capping domain"/>
    <property type="match status" value="1"/>
</dbReference>
<dbReference type="InterPro" id="IPR004843">
    <property type="entry name" value="Calcineurin-like_PHP"/>
</dbReference>
<evidence type="ECO:0000256" key="10">
    <source>
        <dbReference type="ARBA" id="ARBA00022801"/>
    </source>
</evidence>
<dbReference type="FunFam" id="3.30.110.110:FF:000001">
    <property type="entry name" value="Double-strand break repair protein"/>
    <property type="match status" value="1"/>
</dbReference>
<evidence type="ECO:0000256" key="8">
    <source>
        <dbReference type="ARBA" id="ARBA00022759"/>
    </source>
</evidence>
<feature type="compositionally biased region" description="Acidic residues" evidence="20">
    <location>
        <begin position="645"/>
        <end position="656"/>
    </location>
</feature>
<evidence type="ECO:0000256" key="18">
    <source>
        <dbReference type="PIRSR" id="PIRSR000882-1"/>
    </source>
</evidence>
<dbReference type="GO" id="GO:0000014">
    <property type="term" value="F:single-stranded DNA endodeoxyribonuclease activity"/>
    <property type="evidence" value="ECO:0007669"/>
    <property type="project" value="TreeGrafter"/>
</dbReference>
<dbReference type="GO" id="GO:0031573">
    <property type="term" value="P:mitotic intra-S DNA damage checkpoint signaling"/>
    <property type="evidence" value="ECO:0007669"/>
    <property type="project" value="TreeGrafter"/>
</dbReference>
<protein>
    <recommendedName>
        <fullName evidence="17">Double-strand break repair protein</fullName>
    </recommendedName>
</protein>
<dbReference type="GO" id="GO:0000724">
    <property type="term" value="P:double-strand break repair via homologous recombination"/>
    <property type="evidence" value="ECO:0007669"/>
    <property type="project" value="TreeGrafter"/>
</dbReference>
<feature type="region of interest" description="Disordered" evidence="20">
    <location>
        <begin position="506"/>
        <end position="541"/>
    </location>
</feature>
<evidence type="ECO:0000256" key="2">
    <source>
        <dbReference type="ARBA" id="ARBA00004123"/>
    </source>
</evidence>
<keyword evidence="11 17" id="KW-0269">Exonuclease</keyword>
<feature type="compositionally biased region" description="Basic residues" evidence="20">
    <location>
        <begin position="570"/>
        <end position="580"/>
    </location>
</feature>
<evidence type="ECO:0000256" key="16">
    <source>
        <dbReference type="ARBA" id="ARBA00023254"/>
    </source>
</evidence>
<comment type="cofactor">
    <cofactor evidence="1 17">
        <name>Mn(2+)</name>
        <dbReference type="ChEBI" id="CHEBI:29035"/>
    </cofactor>
</comment>
<keyword evidence="14 17" id="KW-0464">Manganese</keyword>
<gene>
    <name evidence="22" type="primary">MRE11A</name>
</gene>
<dbReference type="PANTHER" id="PTHR10139:SF1">
    <property type="entry name" value="DOUBLE-STRAND BREAK REPAIR PROTEIN MRE11"/>
    <property type="match status" value="1"/>
</dbReference>
<dbReference type="GO" id="GO:0042138">
    <property type="term" value="P:meiotic DNA double-strand break formation"/>
    <property type="evidence" value="ECO:0007669"/>
    <property type="project" value="TreeGrafter"/>
</dbReference>
<dbReference type="GO" id="GO:0008296">
    <property type="term" value="F:3'-5'-DNA exonuclease activity"/>
    <property type="evidence" value="ECO:0007669"/>
    <property type="project" value="InterPro"/>
</dbReference>
<keyword evidence="12" id="KW-0779">Telomere</keyword>
<dbReference type="AlphaFoldDB" id="U3DMF1"/>
<dbReference type="PANTHER" id="PTHR10139">
    <property type="entry name" value="DOUBLE-STRAND BREAK REPAIR PROTEIN MRE11"/>
    <property type="match status" value="1"/>
</dbReference>
<keyword evidence="9 17" id="KW-0227">DNA damage</keyword>
<feature type="active site" description="Proton donor" evidence="18">
    <location>
        <position position="129"/>
    </location>
</feature>
<comment type="similarity">
    <text evidence="4 17 19">Belongs to the MRE11/RAD32 family.</text>
</comment>
<dbReference type="Pfam" id="PF00149">
    <property type="entry name" value="Metallophos"/>
    <property type="match status" value="1"/>
</dbReference>
<feature type="compositionally biased region" description="Acidic residues" evidence="20">
    <location>
        <begin position="688"/>
        <end position="697"/>
    </location>
</feature>
<evidence type="ECO:0000256" key="7">
    <source>
        <dbReference type="ARBA" id="ARBA00022723"/>
    </source>
</evidence>
<dbReference type="GO" id="GO:0006303">
    <property type="term" value="P:double-strand break repair via nonhomologous end joining"/>
    <property type="evidence" value="ECO:0007669"/>
    <property type="project" value="TreeGrafter"/>
</dbReference>
<dbReference type="Gene3D" id="3.60.21.10">
    <property type="match status" value="1"/>
</dbReference>
<dbReference type="PIRSF" id="PIRSF000882">
    <property type="entry name" value="DSB_repair_MRE11"/>
    <property type="match status" value="1"/>
</dbReference>
<dbReference type="EMBL" id="GAMS01008585">
    <property type="protein sequence ID" value="JAB14551.1"/>
    <property type="molecule type" value="mRNA"/>
</dbReference>
<dbReference type="GO" id="GO:0000781">
    <property type="term" value="C:chromosome, telomeric region"/>
    <property type="evidence" value="ECO:0007669"/>
    <property type="project" value="UniProtKB-SubCell"/>
</dbReference>
<feature type="compositionally biased region" description="Low complexity" evidence="20">
    <location>
        <begin position="668"/>
        <end position="680"/>
    </location>
</feature>
<dbReference type="GO" id="GO:0007095">
    <property type="term" value="P:mitotic G2 DNA damage checkpoint signaling"/>
    <property type="evidence" value="ECO:0007669"/>
    <property type="project" value="TreeGrafter"/>
</dbReference>
<accession>U3DMF1</accession>
<keyword evidence="13 17" id="KW-0234">DNA repair</keyword>
<proteinExistence type="evidence at transcript level"/>
<dbReference type="GO" id="GO:0030145">
    <property type="term" value="F:manganese ion binding"/>
    <property type="evidence" value="ECO:0007669"/>
    <property type="project" value="UniProtKB-UniRule"/>
</dbReference>
<keyword evidence="16 17" id="KW-0469">Meiosis</keyword>
<evidence type="ECO:0000256" key="5">
    <source>
        <dbReference type="ARBA" id="ARBA00022454"/>
    </source>
</evidence>
<dbReference type="FunFam" id="3.60.21.10:FF:000011">
    <property type="entry name" value="Double-strand break repair protein"/>
    <property type="match status" value="1"/>
</dbReference>
<keyword evidence="7" id="KW-0479">Metal-binding</keyword>
<evidence type="ECO:0000256" key="19">
    <source>
        <dbReference type="RuleBase" id="RU003447"/>
    </source>
</evidence>
<organism evidence="22">
    <name type="scientific">Callithrix jacchus</name>
    <name type="common">White-tufted-ear marmoset</name>
    <name type="synonym">Simia Jacchus</name>
    <dbReference type="NCBI Taxonomy" id="9483"/>
    <lineage>
        <taxon>Eukaryota</taxon>
        <taxon>Metazoa</taxon>
        <taxon>Chordata</taxon>
        <taxon>Craniata</taxon>
        <taxon>Vertebrata</taxon>
        <taxon>Euteleostomi</taxon>
        <taxon>Mammalia</taxon>
        <taxon>Eutheria</taxon>
        <taxon>Euarchontoglires</taxon>
        <taxon>Primates</taxon>
        <taxon>Haplorrhini</taxon>
        <taxon>Platyrrhini</taxon>
        <taxon>Cebidae</taxon>
        <taxon>Callitrichinae</taxon>
        <taxon>Callithrix</taxon>
        <taxon>Callithrix</taxon>
    </lineage>
</organism>
<evidence type="ECO:0000256" key="3">
    <source>
        <dbReference type="ARBA" id="ARBA00004574"/>
    </source>
</evidence>
<evidence type="ECO:0000259" key="21">
    <source>
        <dbReference type="SMART" id="SM01347"/>
    </source>
</evidence>
<evidence type="ECO:0000256" key="1">
    <source>
        <dbReference type="ARBA" id="ARBA00001936"/>
    </source>
</evidence>
<evidence type="ECO:0000256" key="9">
    <source>
        <dbReference type="ARBA" id="ARBA00022763"/>
    </source>
</evidence>
<reference evidence="22" key="1">
    <citation type="journal article" date="2014" name="Gigascience">
        <title>De novo assembly of the common marmoset transcriptome from NextGen mRNA sequences.</title>
        <authorList>
            <person name="Maudhoo M.D."/>
            <person name="Ren D."/>
            <person name="Gradnigo J.S."/>
            <person name="Gibbs R.M."/>
            <person name="Lubker A.C."/>
            <person name="Moriyama E.N."/>
            <person name="French J.A."/>
            <person name="Norgren R.B.Jr."/>
        </authorList>
    </citation>
    <scope>NUCLEOTIDE SEQUENCE</scope>
    <source>
        <tissue evidence="22">Hippocampus</tissue>
    </source>
</reference>
<sequence length="709" mass="80629">MSHADALDDENTFKILVATDIHLGFMEKDAVRGNDTFVTLNEILRLAQENEVDFILLGGDLFHENKPSRKTLHTCLELLRKYCMGDRPVQFEILSDQSVNFGFSKFPWVNYQDGNLNISIPVFSIHGNHDDPTGADALCALDILSCAGFVNHFGRSMSVEKIDISPVLLQKGSTKIALYGLGSIPDERLYRMFVNKKVTMLRPKEDENSWFNLFVIHQNRSKHGSTNFIPEQFLDDFIDLVIWGHEHECKIAPTKNEQQLFYISQPGSSVVTSLSPGEAVKKHVGLLRIKGRKMNMQKIPLHTVRQFFMEDIVLANHPDIFNPDNPKVTQAIQSFCLEKIEGMLENAERERLGNSRQPEKPLVRLRVDYSGGFEPFNVLRFSQKFVDRVANPKDVIHFFRHREQKEKTGEEINFGKLITKPSSEGTTLRVEDLVKQYFQTTEKNVQLSLLTERGMGEAVQEFVDKEEKDAIEELVKYQLEKTQRFLKERHIDALEDKIDEEVRRFRESRKKKTNEEDDEVREAMNRARALRSQSEESASAFSADDLMSIGLAEQMADDSDDSISGAASKARGRGRGRRGGRGQNSASRGVSQRGRAGTGLETSTRSRNSKTTVSASRNMSIIDAFKSARQQPSQNVTTKNYSEVIEVDESDMEEDFFPTTSKTDQRWSSASSNKNMSQSQVSKGVDFESSEDDDDDPFMNTSSLRRKRR</sequence>
<keyword evidence="8 17" id="KW-0255">Endonuclease</keyword>
<feature type="domain" description="Mre11 DNA-binding" evidence="21">
    <location>
        <begin position="294"/>
        <end position="462"/>
    </location>
</feature>
<evidence type="ECO:0000256" key="15">
    <source>
        <dbReference type="ARBA" id="ARBA00023242"/>
    </source>
</evidence>
<keyword evidence="5" id="KW-0158">Chromosome</keyword>
<evidence type="ECO:0000313" key="22">
    <source>
        <dbReference type="EMBL" id="JAB14551.1"/>
    </source>
</evidence>
<feature type="region of interest" description="Disordered" evidence="20">
    <location>
        <begin position="555"/>
        <end position="709"/>
    </location>
</feature>
<dbReference type="InterPro" id="IPR038487">
    <property type="entry name" value="Mre11_capping_dom"/>
</dbReference>
<dbReference type="NCBIfam" id="TIGR00583">
    <property type="entry name" value="mre11"/>
    <property type="match status" value="1"/>
</dbReference>
<evidence type="ECO:0000256" key="20">
    <source>
        <dbReference type="SAM" id="MobiDB-lite"/>
    </source>
</evidence>
<feature type="compositionally biased region" description="Polar residues" evidence="20">
    <location>
        <begin position="600"/>
        <end position="619"/>
    </location>
</feature>
<feature type="compositionally biased region" description="Polar residues" evidence="20">
    <location>
        <begin position="628"/>
        <end position="641"/>
    </location>
</feature>
<evidence type="ECO:0000256" key="13">
    <source>
        <dbReference type="ARBA" id="ARBA00023204"/>
    </source>
</evidence>
<dbReference type="InterPro" id="IPR041796">
    <property type="entry name" value="Mre11_N"/>
</dbReference>
<dbReference type="GO" id="GO:0035861">
    <property type="term" value="C:site of double-strand break"/>
    <property type="evidence" value="ECO:0007669"/>
    <property type="project" value="TreeGrafter"/>
</dbReference>
<comment type="subcellular location">
    <subcellularLocation>
        <location evidence="3">Chromosome</location>
        <location evidence="3">Telomere</location>
    </subcellularLocation>
    <subcellularLocation>
        <location evidence="2 17">Nucleus</location>
    </subcellularLocation>
</comment>
<dbReference type="Pfam" id="PF04152">
    <property type="entry name" value="Mre11_DNA_bind"/>
    <property type="match status" value="1"/>
</dbReference>
<evidence type="ECO:0000256" key="11">
    <source>
        <dbReference type="ARBA" id="ARBA00022839"/>
    </source>
</evidence>
<dbReference type="CDD" id="cd00840">
    <property type="entry name" value="MPP_Mre11_N"/>
    <property type="match status" value="1"/>
</dbReference>
<dbReference type="InterPro" id="IPR029052">
    <property type="entry name" value="Metallo-depent_PP-like"/>
</dbReference>
<name>U3DMF1_CALJA</name>
<keyword evidence="6 17" id="KW-0540">Nuclease</keyword>
<evidence type="ECO:0000256" key="12">
    <source>
        <dbReference type="ARBA" id="ARBA00022895"/>
    </source>
</evidence>
<evidence type="ECO:0000256" key="14">
    <source>
        <dbReference type="ARBA" id="ARBA00023211"/>
    </source>
</evidence>
<keyword evidence="15 17" id="KW-0539">Nucleus</keyword>
<dbReference type="GO" id="GO:0000723">
    <property type="term" value="P:telomere maintenance"/>
    <property type="evidence" value="ECO:0007669"/>
    <property type="project" value="TreeGrafter"/>
</dbReference>
<evidence type="ECO:0000256" key="17">
    <source>
        <dbReference type="PIRNR" id="PIRNR000882"/>
    </source>
</evidence>
<keyword evidence="10 17" id="KW-0378">Hydrolase</keyword>
<dbReference type="InterPro" id="IPR003701">
    <property type="entry name" value="Mre11"/>
</dbReference>
<evidence type="ECO:0000256" key="6">
    <source>
        <dbReference type="ARBA" id="ARBA00022722"/>
    </source>
</evidence>
<dbReference type="SUPFAM" id="SSF56300">
    <property type="entry name" value="Metallo-dependent phosphatases"/>
    <property type="match status" value="1"/>
</dbReference>
<dbReference type="InterPro" id="IPR007281">
    <property type="entry name" value="Mre11_DNA-bd"/>
</dbReference>
<evidence type="ECO:0000256" key="4">
    <source>
        <dbReference type="ARBA" id="ARBA00009028"/>
    </source>
</evidence>